<dbReference type="Gene3D" id="2.60.40.790">
    <property type="match status" value="1"/>
</dbReference>
<sequence>MSAHSFRRRFSLPHLTDMTAITSVMSSDGILTINVPEVEEDARQKATVIPVHVEKTENSSRMQNWESSNTSSTASAEATSVQGKSLEVDQEECECARCSLENRCQAKNTQIPLSNASHSRTEEGVSASKQSSSVFTKSSQNEGAEIGSYGSWDTFLPITRRGNFFKDSFFSDIHQDFNSAIKEVLERWNDTDLRLRDRWDGADFLDHYRQLRSRDLKEENQAVTVASGNSSYKNGKAQQAKSIPVTVEGKRAVSQESSSSSTKTSVTNESVKERKEDCECLHSSKTSEEKTSQKPNGMKIPIQIIGSVTKESEKARSSSADTYVSSQENVSQTQVQEQKQRKAETITSKESSAATSTSVNRERQSGEKRECESQEKSSLVESTSCHESGSKFIPIRRRGLFFSDSVFQDTRDDFHRAIKEVLRSWGEESSMFDALTSYRNLRSRDLREENQAVTSLEDESYHKKPTIAIQEVKVPVTIEEKGSKSHTEIEDEIMSSEGGSHEASSAFNISTEGKTKREAHNVKETSAKASSRFSSVDTASFTSNESQTRRHVIPVHYEVGNESDSLEQLDQQRQVTVRDSRVSDDAGKSECEAKVSSDSLKSKRKCASGSSYLPIIRKGLFSEDHFFENVRQNYSEAVKEVLESANEWSCERDAMQVYRNLRQRNLQVENQAFSVTEDEHTHKRDLVQEREVGREGKQQRLFERDEDPAGEQDRQRPQLGGERRGGVFERVRRPQRPHLRLQLPRSPPPFLHKPFLKSQLSRSLLL</sequence>
<dbReference type="EMBL" id="QCYY01000893">
    <property type="protein sequence ID" value="ROT82035.1"/>
    <property type="molecule type" value="Genomic_DNA"/>
</dbReference>
<dbReference type="PROSITE" id="PS01031">
    <property type="entry name" value="SHSP"/>
    <property type="match status" value="1"/>
</dbReference>
<dbReference type="OrthoDB" id="10058145at2759"/>
<dbReference type="InterPro" id="IPR002068">
    <property type="entry name" value="A-crystallin/Hsp20_dom"/>
</dbReference>
<feature type="region of interest" description="Disordered" evidence="3">
    <location>
        <begin position="672"/>
        <end position="750"/>
    </location>
</feature>
<organism evidence="5 6">
    <name type="scientific">Penaeus vannamei</name>
    <name type="common">Whiteleg shrimp</name>
    <name type="synonym">Litopenaeus vannamei</name>
    <dbReference type="NCBI Taxonomy" id="6689"/>
    <lineage>
        <taxon>Eukaryota</taxon>
        <taxon>Metazoa</taxon>
        <taxon>Ecdysozoa</taxon>
        <taxon>Arthropoda</taxon>
        <taxon>Crustacea</taxon>
        <taxon>Multicrustacea</taxon>
        <taxon>Malacostraca</taxon>
        <taxon>Eumalacostraca</taxon>
        <taxon>Eucarida</taxon>
        <taxon>Decapoda</taxon>
        <taxon>Dendrobranchiata</taxon>
        <taxon>Penaeoidea</taxon>
        <taxon>Penaeidae</taxon>
        <taxon>Penaeus</taxon>
    </lineage>
</organism>
<evidence type="ECO:0000313" key="5">
    <source>
        <dbReference type="EMBL" id="ROT82035.1"/>
    </source>
</evidence>
<dbReference type="AlphaFoldDB" id="A0A423U005"/>
<evidence type="ECO:0000256" key="1">
    <source>
        <dbReference type="PROSITE-ProRule" id="PRU00285"/>
    </source>
</evidence>
<feature type="compositionally biased region" description="Basic and acidic residues" evidence="3">
    <location>
        <begin position="677"/>
        <end position="703"/>
    </location>
</feature>
<proteinExistence type="inferred from homology"/>
<dbReference type="InterPro" id="IPR008978">
    <property type="entry name" value="HSP20-like_chaperone"/>
</dbReference>
<comment type="caution">
    <text evidence="5">The sequence shown here is derived from an EMBL/GenBank/DDBJ whole genome shotgun (WGS) entry which is preliminary data.</text>
</comment>
<keyword evidence="6" id="KW-1185">Reference proteome</keyword>
<evidence type="ECO:0000256" key="3">
    <source>
        <dbReference type="SAM" id="MobiDB-lite"/>
    </source>
</evidence>
<feature type="region of interest" description="Disordered" evidence="3">
    <location>
        <begin position="114"/>
        <end position="139"/>
    </location>
</feature>
<feature type="domain" description="SHSP" evidence="4">
    <location>
        <begin position="1"/>
        <end position="54"/>
    </location>
</feature>
<feature type="compositionally biased region" description="Basic and acidic residues" evidence="3">
    <location>
        <begin position="576"/>
        <end position="594"/>
    </location>
</feature>
<feature type="compositionally biased region" description="Low complexity" evidence="3">
    <location>
        <begin position="345"/>
        <end position="358"/>
    </location>
</feature>
<feature type="compositionally biased region" description="Basic and acidic residues" evidence="3">
    <location>
        <begin position="360"/>
        <end position="375"/>
    </location>
</feature>
<feature type="compositionally biased region" description="Low complexity" evidence="3">
    <location>
        <begin position="66"/>
        <end position="80"/>
    </location>
</feature>
<gene>
    <name evidence="5" type="ORF">C7M84_024796</name>
</gene>
<feature type="compositionally biased region" description="Low complexity" evidence="3">
    <location>
        <begin position="254"/>
        <end position="269"/>
    </location>
</feature>
<feature type="compositionally biased region" description="Polar residues" evidence="3">
    <location>
        <begin position="225"/>
        <end position="241"/>
    </location>
</feature>
<feature type="compositionally biased region" description="Polar residues" evidence="3">
    <location>
        <begin position="562"/>
        <end position="575"/>
    </location>
</feature>
<reference evidence="5 6" key="1">
    <citation type="submission" date="2018-04" db="EMBL/GenBank/DDBJ databases">
        <authorList>
            <person name="Zhang X."/>
            <person name="Yuan J."/>
            <person name="Li F."/>
            <person name="Xiang J."/>
        </authorList>
    </citation>
    <scope>NUCLEOTIDE SEQUENCE [LARGE SCALE GENOMIC DNA]</scope>
    <source>
        <tissue evidence="5">Muscle</tissue>
    </source>
</reference>
<name>A0A423U005_PENVA</name>
<feature type="compositionally biased region" description="Polar residues" evidence="3">
    <location>
        <begin position="317"/>
        <end position="337"/>
    </location>
</feature>
<feature type="region of interest" description="Disordered" evidence="3">
    <location>
        <begin position="559"/>
        <end position="594"/>
    </location>
</feature>
<feature type="region of interest" description="Disordered" evidence="3">
    <location>
        <begin position="225"/>
        <end position="384"/>
    </location>
</feature>
<evidence type="ECO:0000256" key="2">
    <source>
        <dbReference type="RuleBase" id="RU003616"/>
    </source>
</evidence>
<feature type="compositionally biased region" description="Basic and acidic residues" evidence="3">
    <location>
        <begin position="711"/>
        <end position="732"/>
    </location>
</feature>
<comment type="similarity">
    <text evidence="1 2">Belongs to the small heat shock protein (HSP20) family.</text>
</comment>
<dbReference type="Pfam" id="PF00011">
    <property type="entry name" value="HSP20"/>
    <property type="match status" value="1"/>
</dbReference>
<reference evidence="5 6" key="2">
    <citation type="submission" date="2019-01" db="EMBL/GenBank/DDBJ databases">
        <title>The decoding of complex shrimp genome reveals the adaptation for benthos swimmer, frequently molting mechanism and breeding impact on genome.</title>
        <authorList>
            <person name="Sun Y."/>
            <person name="Gao Y."/>
            <person name="Yu Y."/>
        </authorList>
    </citation>
    <scope>NUCLEOTIDE SEQUENCE [LARGE SCALE GENOMIC DNA]</scope>
    <source>
        <tissue evidence="5">Muscle</tissue>
    </source>
</reference>
<protein>
    <submittedName>
        <fullName evidence="5">Heat shock protein 21</fullName>
    </submittedName>
</protein>
<feature type="compositionally biased region" description="Low complexity" evidence="3">
    <location>
        <begin position="125"/>
        <end position="139"/>
    </location>
</feature>
<feature type="compositionally biased region" description="Basic and acidic residues" evidence="3">
    <location>
        <begin position="270"/>
        <end position="292"/>
    </location>
</feature>
<accession>A0A423U005</accession>
<evidence type="ECO:0000313" key="6">
    <source>
        <dbReference type="Proteomes" id="UP000283509"/>
    </source>
</evidence>
<dbReference type="Proteomes" id="UP000283509">
    <property type="component" value="Unassembled WGS sequence"/>
</dbReference>
<feature type="region of interest" description="Disordered" evidence="3">
    <location>
        <begin position="54"/>
        <end position="83"/>
    </location>
</feature>
<keyword evidence="5" id="KW-0346">Stress response</keyword>
<evidence type="ECO:0000259" key="4">
    <source>
        <dbReference type="PROSITE" id="PS01031"/>
    </source>
</evidence>